<sequence>MQGWHRQLAATRAGRRGAPMQLRYTPCQASRQPLSLATGKVRSDCLGPSLPLWLPTPTPAGPMPYLIHRGPWCQIRQLDHAGNATQAQGQLRPL</sequence>
<protein>
    <submittedName>
        <fullName evidence="2">Uncharacterized protein</fullName>
    </submittedName>
</protein>
<organism evidence="2 3">
    <name type="scientific">Haematococcus lacustris</name>
    <name type="common">Green alga</name>
    <name type="synonym">Haematococcus pluvialis</name>
    <dbReference type="NCBI Taxonomy" id="44745"/>
    <lineage>
        <taxon>Eukaryota</taxon>
        <taxon>Viridiplantae</taxon>
        <taxon>Chlorophyta</taxon>
        <taxon>core chlorophytes</taxon>
        <taxon>Chlorophyceae</taxon>
        <taxon>CS clade</taxon>
        <taxon>Chlamydomonadales</taxon>
        <taxon>Haematococcaceae</taxon>
        <taxon>Haematococcus</taxon>
    </lineage>
</organism>
<dbReference type="EMBL" id="BLLF01002940">
    <property type="protein sequence ID" value="GFH25867.1"/>
    <property type="molecule type" value="Genomic_DNA"/>
</dbReference>
<dbReference type="AlphaFoldDB" id="A0A699ZSS1"/>
<name>A0A699ZSS1_HAELA</name>
<comment type="caution">
    <text evidence="2">The sequence shown here is derived from an EMBL/GenBank/DDBJ whole genome shotgun (WGS) entry which is preliminary data.</text>
</comment>
<evidence type="ECO:0000313" key="2">
    <source>
        <dbReference type="EMBL" id="GFH25867.1"/>
    </source>
</evidence>
<reference evidence="2 3" key="1">
    <citation type="submission" date="2020-02" db="EMBL/GenBank/DDBJ databases">
        <title>Draft genome sequence of Haematococcus lacustris strain NIES-144.</title>
        <authorList>
            <person name="Morimoto D."/>
            <person name="Nakagawa S."/>
            <person name="Yoshida T."/>
            <person name="Sawayama S."/>
        </authorList>
    </citation>
    <scope>NUCLEOTIDE SEQUENCE [LARGE SCALE GENOMIC DNA]</scope>
    <source>
        <strain evidence="2 3">NIES-144</strain>
    </source>
</reference>
<feature type="non-terminal residue" evidence="2">
    <location>
        <position position="1"/>
    </location>
</feature>
<evidence type="ECO:0000313" key="3">
    <source>
        <dbReference type="Proteomes" id="UP000485058"/>
    </source>
</evidence>
<accession>A0A699ZSS1</accession>
<gene>
    <name evidence="2" type="ORF">HaLaN_23905</name>
</gene>
<keyword evidence="3" id="KW-1185">Reference proteome</keyword>
<dbReference type="Proteomes" id="UP000485058">
    <property type="component" value="Unassembled WGS sequence"/>
</dbReference>
<evidence type="ECO:0000256" key="1">
    <source>
        <dbReference type="SAM" id="MobiDB-lite"/>
    </source>
</evidence>
<proteinExistence type="predicted"/>
<feature type="region of interest" description="Disordered" evidence="1">
    <location>
        <begin position="1"/>
        <end position="21"/>
    </location>
</feature>